<name>A0ABS4W7A6_9MICC</name>
<accession>A0ABS4W7A6</accession>
<dbReference type="InterPro" id="IPR016181">
    <property type="entry name" value="Acyl_CoA_acyltransferase"/>
</dbReference>
<protein>
    <submittedName>
        <fullName evidence="2">Ribosomal protein S18 acetylase RimI-like enzyme</fullName>
    </submittedName>
</protein>
<reference evidence="2 3" key="1">
    <citation type="submission" date="2021-03" db="EMBL/GenBank/DDBJ databases">
        <title>Sequencing the genomes of 1000 actinobacteria strains.</title>
        <authorList>
            <person name="Klenk H.-P."/>
        </authorList>
    </citation>
    <scope>NUCLEOTIDE SEQUENCE [LARGE SCALE GENOMIC DNA]</scope>
    <source>
        <strain evidence="2 3">DSM 15454</strain>
    </source>
</reference>
<organism evidence="2 3">
    <name type="scientific">Paeniglutamicibacter psychrophenolicus</name>
    <dbReference type="NCBI Taxonomy" id="257454"/>
    <lineage>
        <taxon>Bacteria</taxon>
        <taxon>Bacillati</taxon>
        <taxon>Actinomycetota</taxon>
        <taxon>Actinomycetes</taxon>
        <taxon>Micrococcales</taxon>
        <taxon>Micrococcaceae</taxon>
        <taxon>Paeniglutamicibacter</taxon>
    </lineage>
</organism>
<comment type="caution">
    <text evidence="2">The sequence shown here is derived from an EMBL/GenBank/DDBJ whole genome shotgun (WGS) entry which is preliminary data.</text>
</comment>
<feature type="domain" description="N-acetyltransferase" evidence="1">
    <location>
        <begin position="3"/>
        <end position="154"/>
    </location>
</feature>
<sequence length="154" mass="17368">MHANLLPMPVEEMPEWIASIKAEYIVSRMTAGESPAEAKAAADISFEQQFPNGRQREHHLVFNVVADDDVVGYLWIGPQTNGAASKWWVWDVEIYEPFQRRGYGRDAMLLAEHEARLAGAIELGLNVFGYNVGARKLYESLGYESTSIRMAKHL</sequence>
<dbReference type="Proteomes" id="UP000766570">
    <property type="component" value="Unassembled WGS sequence"/>
</dbReference>
<proteinExistence type="predicted"/>
<dbReference type="CDD" id="cd04301">
    <property type="entry name" value="NAT_SF"/>
    <property type="match status" value="1"/>
</dbReference>
<evidence type="ECO:0000313" key="3">
    <source>
        <dbReference type="Proteomes" id="UP000766570"/>
    </source>
</evidence>
<dbReference type="RefSeq" id="WP_209905451.1">
    <property type="nucleotide sequence ID" value="NZ_BAAAMI010000021.1"/>
</dbReference>
<dbReference type="SUPFAM" id="SSF55729">
    <property type="entry name" value="Acyl-CoA N-acyltransferases (Nat)"/>
    <property type="match status" value="1"/>
</dbReference>
<keyword evidence="3" id="KW-1185">Reference proteome</keyword>
<dbReference type="InterPro" id="IPR000182">
    <property type="entry name" value="GNAT_dom"/>
</dbReference>
<evidence type="ECO:0000313" key="2">
    <source>
        <dbReference type="EMBL" id="MBP2372091.1"/>
    </source>
</evidence>
<dbReference type="Gene3D" id="3.40.630.30">
    <property type="match status" value="1"/>
</dbReference>
<dbReference type="PROSITE" id="PS51186">
    <property type="entry name" value="GNAT"/>
    <property type="match status" value="1"/>
</dbReference>
<evidence type="ECO:0000259" key="1">
    <source>
        <dbReference type="PROSITE" id="PS51186"/>
    </source>
</evidence>
<dbReference type="Pfam" id="PF00583">
    <property type="entry name" value="Acetyltransf_1"/>
    <property type="match status" value="1"/>
</dbReference>
<dbReference type="EMBL" id="JAGIOE010000001">
    <property type="protein sequence ID" value="MBP2372091.1"/>
    <property type="molecule type" value="Genomic_DNA"/>
</dbReference>
<gene>
    <name evidence="2" type="ORF">JOF46_000003</name>
</gene>